<sequence length="213" mass="23280">MWQFITDHGAALTVIVTAVTLVVWTVYGQLMAANQKRQQKTSLFIKQGDGTGFDSMCLFSNMGKESVYLRGVFIDLYTSDGERFTEVVEKDWQEEPAACTAQDIGQGPVGASQQLAVGPFRRLVLEAARKAGLNCGSDASDDDTLWQQLRSFKITAIVTVGPYEQIVGAERSFEVAPAEARLLPGRDGTILRQSASDAKSLQGYLMTLTEENS</sequence>
<evidence type="ECO:0000313" key="3">
    <source>
        <dbReference type="Proteomes" id="UP001460888"/>
    </source>
</evidence>
<dbReference type="Proteomes" id="UP001460888">
    <property type="component" value="Unassembled WGS sequence"/>
</dbReference>
<evidence type="ECO:0000256" key="1">
    <source>
        <dbReference type="SAM" id="Phobius"/>
    </source>
</evidence>
<keyword evidence="1" id="KW-0472">Membrane</keyword>
<comment type="caution">
    <text evidence="2">The sequence shown here is derived from an EMBL/GenBank/DDBJ whole genome shotgun (WGS) entry which is preliminary data.</text>
</comment>
<accession>A0ABV2B3K2</accession>
<keyword evidence="1" id="KW-1133">Transmembrane helix</keyword>
<feature type="transmembrane region" description="Helical" evidence="1">
    <location>
        <begin position="12"/>
        <end position="30"/>
    </location>
</feature>
<dbReference type="RefSeq" id="WP_353112235.1">
    <property type="nucleotide sequence ID" value="NZ_APND01000004.1"/>
</dbReference>
<protein>
    <recommendedName>
        <fullName evidence="4">Transmembrane protein</fullName>
    </recommendedName>
</protein>
<gene>
    <name evidence="2" type="ORF">SADO_13258</name>
</gene>
<dbReference type="EMBL" id="APND01000004">
    <property type="protein sequence ID" value="MES1930225.1"/>
    <property type="molecule type" value="Genomic_DNA"/>
</dbReference>
<name>A0ABV2B3K2_9GAMM</name>
<proteinExistence type="predicted"/>
<organism evidence="2 3">
    <name type="scientific">Salinisphaera dokdonensis CL-ES53</name>
    <dbReference type="NCBI Taxonomy" id="1304272"/>
    <lineage>
        <taxon>Bacteria</taxon>
        <taxon>Pseudomonadati</taxon>
        <taxon>Pseudomonadota</taxon>
        <taxon>Gammaproteobacteria</taxon>
        <taxon>Salinisphaerales</taxon>
        <taxon>Salinisphaeraceae</taxon>
        <taxon>Salinisphaera</taxon>
    </lineage>
</organism>
<evidence type="ECO:0008006" key="4">
    <source>
        <dbReference type="Google" id="ProtNLM"/>
    </source>
</evidence>
<keyword evidence="3" id="KW-1185">Reference proteome</keyword>
<reference evidence="2 3" key="1">
    <citation type="submission" date="2013-03" db="EMBL/GenBank/DDBJ databases">
        <title>Salinisphaera dokdonensis CL-ES53 Genome Sequencing.</title>
        <authorList>
            <person name="Li C."/>
            <person name="Lai Q."/>
            <person name="Shao Z."/>
        </authorList>
    </citation>
    <scope>NUCLEOTIDE SEQUENCE [LARGE SCALE GENOMIC DNA]</scope>
    <source>
        <strain evidence="2 3">CL-ES53</strain>
    </source>
</reference>
<evidence type="ECO:0000313" key="2">
    <source>
        <dbReference type="EMBL" id="MES1930225.1"/>
    </source>
</evidence>
<keyword evidence="1" id="KW-0812">Transmembrane</keyword>